<evidence type="ECO:0000313" key="3">
    <source>
        <dbReference type="Proteomes" id="UP000186513"/>
    </source>
</evidence>
<dbReference type="CDD" id="cd00371">
    <property type="entry name" value="HMA"/>
    <property type="match status" value="1"/>
</dbReference>
<protein>
    <submittedName>
        <fullName evidence="2">Copper chaperone</fullName>
    </submittedName>
</protein>
<name>A0A1K2HLB4_9NEIS</name>
<dbReference type="PROSITE" id="PS50846">
    <property type="entry name" value="HMA_2"/>
    <property type="match status" value="1"/>
</dbReference>
<dbReference type="Pfam" id="PF00403">
    <property type="entry name" value="HMA"/>
    <property type="match status" value="1"/>
</dbReference>
<dbReference type="OrthoDB" id="9813965at2"/>
<dbReference type="SUPFAM" id="SSF55008">
    <property type="entry name" value="HMA, heavy metal-associated domain"/>
    <property type="match status" value="1"/>
</dbReference>
<dbReference type="EMBL" id="FPKR01000009">
    <property type="protein sequence ID" value="SFZ77604.1"/>
    <property type="molecule type" value="Genomic_DNA"/>
</dbReference>
<organism evidence="2 3">
    <name type="scientific">Chitinimonas taiwanensis DSM 18899</name>
    <dbReference type="NCBI Taxonomy" id="1121279"/>
    <lineage>
        <taxon>Bacteria</taxon>
        <taxon>Pseudomonadati</taxon>
        <taxon>Pseudomonadota</taxon>
        <taxon>Betaproteobacteria</taxon>
        <taxon>Neisseriales</taxon>
        <taxon>Chitinibacteraceae</taxon>
        <taxon>Chitinimonas</taxon>
    </lineage>
</organism>
<reference evidence="2 3" key="1">
    <citation type="submission" date="2016-11" db="EMBL/GenBank/DDBJ databases">
        <authorList>
            <person name="Jaros S."/>
            <person name="Januszkiewicz K."/>
            <person name="Wedrychowicz H."/>
        </authorList>
    </citation>
    <scope>NUCLEOTIDE SEQUENCE [LARGE SCALE GENOMIC DNA]</scope>
    <source>
        <strain evidence="2 3">DSM 18899</strain>
    </source>
</reference>
<dbReference type="GO" id="GO:0046872">
    <property type="term" value="F:metal ion binding"/>
    <property type="evidence" value="ECO:0007669"/>
    <property type="project" value="InterPro"/>
</dbReference>
<dbReference type="Gene3D" id="3.30.70.100">
    <property type="match status" value="1"/>
</dbReference>
<feature type="domain" description="HMA" evidence="1">
    <location>
        <begin position="1"/>
        <end position="63"/>
    </location>
</feature>
<evidence type="ECO:0000259" key="1">
    <source>
        <dbReference type="PROSITE" id="PS50846"/>
    </source>
</evidence>
<dbReference type="STRING" id="1121279.SAMN02745887_02516"/>
<proteinExistence type="predicted"/>
<keyword evidence="3" id="KW-1185">Reference proteome</keyword>
<dbReference type="RefSeq" id="WP_072429017.1">
    <property type="nucleotide sequence ID" value="NZ_FPKR01000009.1"/>
</dbReference>
<accession>A0A1K2HLB4</accession>
<sequence>MYEFNVEGMGCASCVGKIQRAIDQLDPDAQVNVDRAQGRVSIVSELTQAQLAEALTAAGFAPRPTLSVAHS</sequence>
<dbReference type="InterPro" id="IPR036163">
    <property type="entry name" value="HMA_dom_sf"/>
</dbReference>
<dbReference type="AlphaFoldDB" id="A0A1K2HLB4"/>
<dbReference type="Proteomes" id="UP000186513">
    <property type="component" value="Unassembled WGS sequence"/>
</dbReference>
<gene>
    <name evidence="2" type="ORF">SAMN02745887_02516</name>
</gene>
<dbReference type="InterPro" id="IPR006121">
    <property type="entry name" value="HMA_dom"/>
</dbReference>
<evidence type="ECO:0000313" key="2">
    <source>
        <dbReference type="EMBL" id="SFZ77604.1"/>
    </source>
</evidence>